<dbReference type="FunFam" id="2.170.150.20:FF:000003">
    <property type="entry name" value="Peptide methionine sulfoxide reductase MsrB"/>
    <property type="match status" value="1"/>
</dbReference>
<evidence type="ECO:0000256" key="9">
    <source>
        <dbReference type="HAMAP-Rule" id="MF_01400"/>
    </source>
</evidence>
<feature type="domain" description="MsrB" evidence="11">
    <location>
        <begin position="178"/>
        <end position="301"/>
    </location>
</feature>
<gene>
    <name evidence="9" type="primary">msrB</name>
    <name evidence="10" type="synonym">msrA</name>
    <name evidence="12" type="ORF">BET01_13540</name>
</gene>
<keyword evidence="13" id="KW-1185">Reference proteome</keyword>
<evidence type="ECO:0000313" key="13">
    <source>
        <dbReference type="Proteomes" id="UP000284277"/>
    </source>
</evidence>
<dbReference type="NCBIfam" id="TIGR00357">
    <property type="entry name" value="peptide-methionine (R)-S-oxide reductase MsrB"/>
    <property type="match status" value="1"/>
</dbReference>
<comment type="function">
    <text evidence="5 10">Has an important function as a repair enzyme for proteins that have been inactivated by oxidation. Catalyzes the reversible oxidation-reduction of methionine sulfoxide in proteins to methionine.</text>
</comment>
<comment type="catalytic activity">
    <reaction evidence="7 9">
        <text>L-methionyl-[protein] + [thioredoxin]-disulfide + H2O = L-methionyl-(R)-S-oxide-[protein] + [thioredoxin]-dithiol</text>
        <dbReference type="Rhea" id="RHEA:24164"/>
        <dbReference type="Rhea" id="RHEA-COMP:10698"/>
        <dbReference type="Rhea" id="RHEA-COMP:10700"/>
        <dbReference type="Rhea" id="RHEA-COMP:12313"/>
        <dbReference type="Rhea" id="RHEA-COMP:12314"/>
        <dbReference type="ChEBI" id="CHEBI:15377"/>
        <dbReference type="ChEBI" id="CHEBI:16044"/>
        <dbReference type="ChEBI" id="CHEBI:29950"/>
        <dbReference type="ChEBI" id="CHEBI:45764"/>
        <dbReference type="ChEBI" id="CHEBI:50058"/>
        <dbReference type="EC" id="1.8.4.12"/>
    </reaction>
</comment>
<comment type="catalytic activity">
    <reaction evidence="8 10">
        <text>[thioredoxin]-disulfide + L-methionine + H2O = L-methionine (S)-S-oxide + [thioredoxin]-dithiol</text>
        <dbReference type="Rhea" id="RHEA:19993"/>
        <dbReference type="Rhea" id="RHEA-COMP:10698"/>
        <dbReference type="Rhea" id="RHEA-COMP:10700"/>
        <dbReference type="ChEBI" id="CHEBI:15377"/>
        <dbReference type="ChEBI" id="CHEBI:29950"/>
        <dbReference type="ChEBI" id="CHEBI:50058"/>
        <dbReference type="ChEBI" id="CHEBI:57844"/>
        <dbReference type="ChEBI" id="CHEBI:58772"/>
        <dbReference type="EC" id="1.8.4.11"/>
    </reaction>
</comment>
<evidence type="ECO:0000256" key="8">
    <source>
        <dbReference type="ARBA" id="ARBA00048782"/>
    </source>
</evidence>
<comment type="similarity">
    <text evidence="2">In the N-terminal section; belongs to the MsrA Met sulfoxide reductase family.</text>
</comment>
<evidence type="ECO:0000256" key="1">
    <source>
        <dbReference type="ARBA" id="ARBA00008076"/>
    </source>
</evidence>
<dbReference type="GO" id="GO:0005737">
    <property type="term" value="C:cytoplasm"/>
    <property type="evidence" value="ECO:0007669"/>
    <property type="project" value="TreeGrafter"/>
</dbReference>
<keyword evidence="3 9" id="KW-0560">Oxidoreductase</keyword>
<sequence length="316" mass="35882">MKKEIYLAGGCFWGTEQYLQHIKGILATEVGYANGNTENPTYEEVCRKNTGHAEAVKVEYEDTVIGLPYILELYYDVINPVSVNRQGGDVGSQYRTGIYYIDEQDISVIESSILKLQEKYKEKIAIERLPLNNYYKAEEYHQKYLDKNPGGYCHIGADKFEKAKKAIDKDKKFEKKSLGKLKRDLTTEQFEVTQNSATEAPFKNEYFNEFSQGIYVDITTGEPLFMSADKFDSGCGWPSFSKPIDTAMINELKDTSIGRVRTEVRSSHGDAHLGHVFTDGPKESGGLRYCINSASLRFVPKEKMEEEGYGEYLGLF</sequence>
<reference evidence="12 13" key="1">
    <citation type="submission" date="2016-08" db="EMBL/GenBank/DDBJ databases">
        <title>A new outlook on sporulation: Clostridium algidixylanolyticum.</title>
        <authorList>
            <person name="Poppleton D.I."/>
            <person name="Gribaldo S."/>
        </authorList>
    </citation>
    <scope>NUCLEOTIDE SEQUENCE [LARGE SCALE GENOMIC DNA]</scope>
    <source>
        <strain evidence="12 13">SPL73</strain>
    </source>
</reference>
<proteinExistence type="inferred from homology"/>
<dbReference type="OrthoDB" id="4174719at2"/>
<keyword evidence="4" id="KW-0511">Multifunctional enzyme</keyword>
<dbReference type="GO" id="GO:0006979">
    <property type="term" value="P:response to oxidative stress"/>
    <property type="evidence" value="ECO:0007669"/>
    <property type="project" value="InterPro"/>
</dbReference>
<dbReference type="PROSITE" id="PS51790">
    <property type="entry name" value="MSRB"/>
    <property type="match status" value="1"/>
</dbReference>
<dbReference type="PANTHER" id="PTHR10173:SF59">
    <property type="entry name" value="PEPTIDE METHIONINE SULFOXIDE REDUCTASE MSRA_MSRB"/>
    <property type="match status" value="1"/>
</dbReference>
<dbReference type="NCBIfam" id="TIGR00401">
    <property type="entry name" value="msrA"/>
    <property type="match status" value="1"/>
</dbReference>
<dbReference type="GO" id="GO:0030091">
    <property type="term" value="P:protein repair"/>
    <property type="evidence" value="ECO:0007669"/>
    <property type="project" value="InterPro"/>
</dbReference>
<evidence type="ECO:0000256" key="4">
    <source>
        <dbReference type="ARBA" id="ARBA00023268"/>
    </source>
</evidence>
<evidence type="ECO:0000259" key="11">
    <source>
        <dbReference type="PROSITE" id="PS51790"/>
    </source>
</evidence>
<evidence type="ECO:0000313" key="12">
    <source>
        <dbReference type="EMBL" id="RKD33560.1"/>
    </source>
</evidence>
<organism evidence="12 13">
    <name type="scientific">Lacrimispora algidixylanolytica</name>
    <dbReference type="NCBI Taxonomy" id="94868"/>
    <lineage>
        <taxon>Bacteria</taxon>
        <taxon>Bacillati</taxon>
        <taxon>Bacillota</taxon>
        <taxon>Clostridia</taxon>
        <taxon>Lachnospirales</taxon>
        <taxon>Lachnospiraceae</taxon>
        <taxon>Lacrimispora</taxon>
    </lineage>
</organism>
<dbReference type="Gene3D" id="2.170.150.20">
    <property type="entry name" value="Peptide methionine sulfoxide reductase"/>
    <property type="match status" value="1"/>
</dbReference>
<dbReference type="GO" id="GO:0033744">
    <property type="term" value="F:L-methionine:thioredoxin-disulfide S-oxidoreductase activity"/>
    <property type="evidence" value="ECO:0007669"/>
    <property type="project" value="RHEA"/>
</dbReference>
<dbReference type="AlphaFoldDB" id="A0A419T7N1"/>
<dbReference type="InterPro" id="IPR036509">
    <property type="entry name" value="Met_Sox_Rdtase_MsrA_sf"/>
</dbReference>
<protein>
    <recommendedName>
        <fullName evidence="9 10">Multifunctional fusion protein</fullName>
    </recommendedName>
    <domain>
        <recommendedName>
            <fullName evidence="10">Peptide methionine sulfoxide reductase MsrA</fullName>
            <shortName evidence="10">Protein-methionine-S-oxide reductase</shortName>
            <ecNumber evidence="10">1.8.4.11</ecNumber>
        </recommendedName>
        <alternativeName>
            <fullName evidence="10">Peptide-methionine (S)-S-oxide reductase</fullName>
            <shortName evidence="10">Peptide Met(O) reductase</shortName>
        </alternativeName>
    </domain>
    <domain>
        <recommendedName>
            <fullName evidence="9">Peptide methionine sulfoxide reductase MsrB</fullName>
            <ecNumber evidence="9">1.8.4.12</ecNumber>
        </recommendedName>
        <alternativeName>
            <fullName evidence="9">Peptide-methionine (R)-S-oxide reductase</fullName>
        </alternativeName>
    </domain>
</protein>
<evidence type="ECO:0000256" key="10">
    <source>
        <dbReference type="HAMAP-Rule" id="MF_01401"/>
    </source>
</evidence>
<dbReference type="InterPro" id="IPR011057">
    <property type="entry name" value="Mss4-like_sf"/>
</dbReference>
<dbReference type="Gene3D" id="3.30.1060.10">
    <property type="entry name" value="Peptide methionine sulphoxide reductase MsrA"/>
    <property type="match status" value="1"/>
</dbReference>
<evidence type="ECO:0000256" key="3">
    <source>
        <dbReference type="ARBA" id="ARBA00023002"/>
    </source>
</evidence>
<evidence type="ECO:0000256" key="7">
    <source>
        <dbReference type="ARBA" id="ARBA00048488"/>
    </source>
</evidence>
<comment type="caution">
    <text evidence="12">The sequence shown here is derived from an EMBL/GenBank/DDBJ whole genome shotgun (WGS) entry which is preliminary data.</text>
</comment>
<dbReference type="Pfam" id="PF01625">
    <property type="entry name" value="PMSR"/>
    <property type="match status" value="1"/>
</dbReference>
<comment type="caution">
    <text evidence="9">Lacks conserved residue(s) required for the propagation of feature annotation.</text>
</comment>
<comment type="catalytic activity">
    <reaction evidence="6 10">
        <text>L-methionyl-[protein] + [thioredoxin]-disulfide + H2O = L-methionyl-(S)-S-oxide-[protein] + [thioredoxin]-dithiol</text>
        <dbReference type="Rhea" id="RHEA:14217"/>
        <dbReference type="Rhea" id="RHEA-COMP:10698"/>
        <dbReference type="Rhea" id="RHEA-COMP:10700"/>
        <dbReference type="Rhea" id="RHEA-COMP:12313"/>
        <dbReference type="Rhea" id="RHEA-COMP:12315"/>
        <dbReference type="ChEBI" id="CHEBI:15377"/>
        <dbReference type="ChEBI" id="CHEBI:16044"/>
        <dbReference type="ChEBI" id="CHEBI:29950"/>
        <dbReference type="ChEBI" id="CHEBI:44120"/>
        <dbReference type="ChEBI" id="CHEBI:50058"/>
        <dbReference type="EC" id="1.8.4.11"/>
    </reaction>
</comment>
<name>A0A419T7N1_9FIRM</name>
<dbReference type="EMBL" id="MCIA01000006">
    <property type="protein sequence ID" value="RKD33560.1"/>
    <property type="molecule type" value="Genomic_DNA"/>
</dbReference>
<dbReference type="InterPro" id="IPR002579">
    <property type="entry name" value="Met_Sox_Rdtase_MsrB_dom"/>
</dbReference>
<accession>A0A419T7N1</accession>
<comment type="similarity">
    <text evidence="1">In the C-terminal section; belongs to the MsrB Met sulfoxide reductase family.</text>
</comment>
<comment type="similarity">
    <text evidence="10">Belongs to the MsrA Met sulfoxide reductase family.</text>
</comment>
<dbReference type="HAMAP" id="MF_01401">
    <property type="entry name" value="MsrA"/>
    <property type="match status" value="1"/>
</dbReference>
<evidence type="ECO:0000256" key="6">
    <source>
        <dbReference type="ARBA" id="ARBA00047806"/>
    </source>
</evidence>
<evidence type="ECO:0000256" key="5">
    <source>
        <dbReference type="ARBA" id="ARBA00024679"/>
    </source>
</evidence>
<dbReference type="GO" id="GO:0033743">
    <property type="term" value="F:peptide-methionine (R)-S-oxide reductase activity"/>
    <property type="evidence" value="ECO:0007669"/>
    <property type="project" value="UniProtKB-UniRule"/>
</dbReference>
<dbReference type="RefSeq" id="WP_120195609.1">
    <property type="nucleotide sequence ID" value="NZ_MCIA01000006.1"/>
</dbReference>
<dbReference type="HAMAP" id="MF_01400">
    <property type="entry name" value="MsrB"/>
    <property type="match status" value="1"/>
</dbReference>
<dbReference type="InterPro" id="IPR028427">
    <property type="entry name" value="Met_Sox_Rdtase_MsrB"/>
</dbReference>
<dbReference type="GO" id="GO:0008113">
    <property type="term" value="F:peptide-methionine (S)-S-oxide reductase activity"/>
    <property type="evidence" value="ECO:0007669"/>
    <property type="project" value="UniProtKB-UniRule"/>
</dbReference>
<dbReference type="SUPFAM" id="SSF51316">
    <property type="entry name" value="Mss4-like"/>
    <property type="match status" value="1"/>
</dbReference>
<dbReference type="PANTHER" id="PTHR10173">
    <property type="entry name" value="METHIONINE SULFOXIDE REDUCTASE"/>
    <property type="match status" value="1"/>
</dbReference>
<comment type="similarity">
    <text evidence="9">Belongs to the MsrB Met sulfoxide reductase family.</text>
</comment>
<dbReference type="Pfam" id="PF01641">
    <property type="entry name" value="SelR"/>
    <property type="match status" value="1"/>
</dbReference>
<feature type="active site" evidence="10">
    <location>
        <position position="11"/>
    </location>
</feature>
<evidence type="ECO:0000256" key="2">
    <source>
        <dbReference type="ARBA" id="ARBA00011017"/>
    </source>
</evidence>
<dbReference type="SUPFAM" id="SSF55068">
    <property type="entry name" value="Peptide methionine sulfoxide reductase"/>
    <property type="match status" value="1"/>
</dbReference>
<dbReference type="EC" id="1.8.4.11" evidence="10"/>
<dbReference type="Proteomes" id="UP000284277">
    <property type="component" value="Unassembled WGS sequence"/>
</dbReference>
<feature type="active site" description="Nucleophile" evidence="9">
    <location>
        <position position="290"/>
    </location>
</feature>
<dbReference type="EC" id="1.8.4.12" evidence="9"/>
<dbReference type="InterPro" id="IPR002569">
    <property type="entry name" value="Met_Sox_Rdtase_MsrA_dom"/>
</dbReference>